<dbReference type="Proteomes" id="UP000235672">
    <property type="component" value="Unassembled WGS sequence"/>
</dbReference>
<evidence type="ECO:0000256" key="5">
    <source>
        <dbReference type="ARBA" id="ARBA00045385"/>
    </source>
</evidence>
<comment type="function">
    <text evidence="5">Essential component of the SCF (SKP1-CUL1-F-box protein) E3 ubiquitin ligase complexes, which mediate the ubiquitination and subsequent proteasomal degradation of target proteins. Controls sulfur metabolite repression, probably by mediating the inactivation or degradation of the metR transcription factor.</text>
</comment>
<dbReference type="EMBL" id="KZ613465">
    <property type="protein sequence ID" value="PMD27536.1"/>
    <property type="molecule type" value="Genomic_DNA"/>
</dbReference>
<keyword evidence="8" id="KW-1185">Reference proteome</keyword>
<feature type="domain" description="SKP1 component POZ" evidence="6">
    <location>
        <begin position="13"/>
        <end position="75"/>
    </location>
</feature>
<evidence type="ECO:0000256" key="3">
    <source>
        <dbReference type="ARBA" id="ARBA00021347"/>
    </source>
</evidence>
<dbReference type="InterPro" id="IPR016073">
    <property type="entry name" value="Skp1_comp_POZ"/>
</dbReference>
<comment type="similarity">
    <text evidence="2">Belongs to the SKP1 family.</text>
</comment>
<dbReference type="OrthoDB" id="249087at2759"/>
<proteinExistence type="inferred from homology"/>
<dbReference type="SUPFAM" id="SSF54695">
    <property type="entry name" value="POZ domain"/>
    <property type="match status" value="1"/>
</dbReference>
<evidence type="ECO:0000313" key="7">
    <source>
        <dbReference type="EMBL" id="PMD27536.1"/>
    </source>
</evidence>
<reference evidence="7 8" key="1">
    <citation type="submission" date="2016-05" db="EMBL/GenBank/DDBJ databases">
        <title>A degradative enzymes factory behind the ericoid mycorrhizal symbiosis.</title>
        <authorList>
            <consortium name="DOE Joint Genome Institute"/>
            <person name="Martino E."/>
            <person name="Morin E."/>
            <person name="Grelet G."/>
            <person name="Kuo A."/>
            <person name="Kohler A."/>
            <person name="Daghino S."/>
            <person name="Barry K."/>
            <person name="Choi C."/>
            <person name="Cichocki N."/>
            <person name="Clum A."/>
            <person name="Copeland A."/>
            <person name="Hainaut M."/>
            <person name="Haridas S."/>
            <person name="Labutti K."/>
            <person name="Lindquist E."/>
            <person name="Lipzen A."/>
            <person name="Khouja H.-R."/>
            <person name="Murat C."/>
            <person name="Ohm R."/>
            <person name="Olson A."/>
            <person name="Spatafora J."/>
            <person name="Veneault-Fourrey C."/>
            <person name="Henrissat B."/>
            <person name="Grigoriev I."/>
            <person name="Martin F."/>
            <person name="Perotto S."/>
        </authorList>
    </citation>
    <scope>NUCLEOTIDE SEQUENCE [LARGE SCALE GENOMIC DNA]</scope>
    <source>
        <strain evidence="7 8">UAMH 7357</strain>
    </source>
</reference>
<protein>
    <recommendedName>
        <fullName evidence="3">Elongin-C</fullName>
    </recommendedName>
</protein>
<evidence type="ECO:0000313" key="8">
    <source>
        <dbReference type="Proteomes" id="UP000235672"/>
    </source>
</evidence>
<dbReference type="GO" id="GO:0006511">
    <property type="term" value="P:ubiquitin-dependent protein catabolic process"/>
    <property type="evidence" value="ECO:0007669"/>
    <property type="project" value="InterPro"/>
</dbReference>
<evidence type="ECO:0000256" key="4">
    <source>
        <dbReference type="ARBA" id="ARBA00023242"/>
    </source>
</evidence>
<organism evidence="7 8">
    <name type="scientific">Hyaloscypha hepaticicola</name>
    <dbReference type="NCBI Taxonomy" id="2082293"/>
    <lineage>
        <taxon>Eukaryota</taxon>
        <taxon>Fungi</taxon>
        <taxon>Dikarya</taxon>
        <taxon>Ascomycota</taxon>
        <taxon>Pezizomycotina</taxon>
        <taxon>Leotiomycetes</taxon>
        <taxon>Helotiales</taxon>
        <taxon>Hyaloscyphaceae</taxon>
        <taxon>Hyaloscypha</taxon>
    </lineage>
</organism>
<dbReference type="InterPro" id="IPR039948">
    <property type="entry name" value="ELC1"/>
</dbReference>
<evidence type="ECO:0000259" key="6">
    <source>
        <dbReference type="Pfam" id="PF03931"/>
    </source>
</evidence>
<gene>
    <name evidence="7" type="ORF">NA56DRAFT_560577</name>
</gene>
<evidence type="ECO:0000256" key="2">
    <source>
        <dbReference type="ARBA" id="ARBA00009993"/>
    </source>
</evidence>
<evidence type="ECO:0000256" key="1">
    <source>
        <dbReference type="ARBA" id="ARBA00004123"/>
    </source>
</evidence>
<sequence length="118" mass="13430">MASSSQKQGSSKYVTLISSDGFEFVVLREAACISKAIKKMLAGSFLESKRGDRCHFEEINGIVLEKVAEYFCYNYKNRNREDVPDMDIPPELCLELLMAADYLDSECKKKSYISLNYC</sequence>
<keyword evidence="4" id="KW-0539">Nucleus</keyword>
<dbReference type="SMART" id="SM00512">
    <property type="entry name" value="Skp1"/>
    <property type="match status" value="1"/>
</dbReference>
<dbReference type="STRING" id="1745343.A0A2J6QMQ3"/>
<dbReference type="FunFam" id="3.30.710.10:FF:000035">
    <property type="entry name" value="Elongin C transcription elongation factor"/>
    <property type="match status" value="1"/>
</dbReference>
<dbReference type="AlphaFoldDB" id="A0A2J6QMQ3"/>
<comment type="subcellular location">
    <subcellularLocation>
        <location evidence="1">Nucleus</location>
    </subcellularLocation>
</comment>
<dbReference type="Gene3D" id="3.30.710.10">
    <property type="entry name" value="Potassium Channel Kv1.1, Chain A"/>
    <property type="match status" value="1"/>
</dbReference>
<name>A0A2J6QMQ3_9HELO</name>
<dbReference type="CDD" id="cd18321">
    <property type="entry name" value="BTB_POZ_EloC"/>
    <property type="match status" value="1"/>
</dbReference>
<accession>A0A2J6QMQ3</accession>
<dbReference type="Pfam" id="PF03931">
    <property type="entry name" value="Skp1_POZ"/>
    <property type="match status" value="1"/>
</dbReference>
<dbReference type="InterPro" id="IPR001232">
    <property type="entry name" value="SKP1-like"/>
</dbReference>
<dbReference type="InterPro" id="IPR011333">
    <property type="entry name" value="SKP1/BTB/POZ_sf"/>
</dbReference>
<dbReference type="GO" id="GO:0005634">
    <property type="term" value="C:nucleus"/>
    <property type="evidence" value="ECO:0007669"/>
    <property type="project" value="UniProtKB-SubCell"/>
</dbReference>
<dbReference type="PANTHER" id="PTHR20648">
    <property type="entry name" value="ELONGIN-C"/>
    <property type="match status" value="1"/>
</dbReference>